<evidence type="ECO:0000259" key="6">
    <source>
        <dbReference type="PROSITE" id="PS50011"/>
    </source>
</evidence>
<gene>
    <name evidence="7" type="ordered locus">STAUR_7991</name>
    <name evidence="8" type="ORF">STIAU_3419</name>
</gene>
<reference evidence="7 9" key="2">
    <citation type="journal article" date="2011" name="Mol. Biol. Evol.">
        <title>Comparative genomic analysis of fruiting body formation in Myxococcales.</title>
        <authorList>
            <person name="Huntley S."/>
            <person name="Hamann N."/>
            <person name="Wegener-Feldbrugge S."/>
            <person name="Treuner-Lange A."/>
            <person name="Kube M."/>
            <person name="Reinhardt R."/>
            <person name="Klages S."/>
            <person name="Muller R."/>
            <person name="Ronning C.M."/>
            <person name="Nierman W.C."/>
            <person name="Sogaard-Andersen L."/>
        </authorList>
    </citation>
    <scope>NUCLEOTIDE SEQUENCE [LARGE SCALE GENOMIC DNA]</scope>
    <source>
        <strain evidence="7 9">DW4/3-1</strain>
    </source>
</reference>
<keyword evidence="2" id="KW-0547">Nucleotide-binding</keyword>
<feature type="compositionally biased region" description="Basic and acidic residues" evidence="5">
    <location>
        <begin position="343"/>
        <end position="353"/>
    </location>
</feature>
<evidence type="ECO:0000313" key="9">
    <source>
        <dbReference type="Proteomes" id="UP000001351"/>
    </source>
</evidence>
<proteinExistence type="predicted"/>
<dbReference type="Proteomes" id="UP000032702">
    <property type="component" value="Unassembled WGS sequence"/>
</dbReference>
<evidence type="ECO:0000256" key="1">
    <source>
        <dbReference type="ARBA" id="ARBA00022679"/>
    </source>
</evidence>
<keyword evidence="4" id="KW-0067">ATP-binding</keyword>
<dbReference type="GO" id="GO:0004674">
    <property type="term" value="F:protein serine/threonine kinase activity"/>
    <property type="evidence" value="ECO:0007669"/>
    <property type="project" value="TreeGrafter"/>
</dbReference>
<dbReference type="Pfam" id="PF00069">
    <property type="entry name" value="Pkinase"/>
    <property type="match status" value="1"/>
</dbReference>
<evidence type="ECO:0000313" key="8">
    <source>
        <dbReference type="EMBL" id="EAU67953.1"/>
    </source>
</evidence>
<protein>
    <submittedName>
        <fullName evidence="8">Protein kinase</fullName>
    </submittedName>
</protein>
<dbReference type="eggNOG" id="COG0515">
    <property type="taxonomic scope" value="Bacteria"/>
</dbReference>
<dbReference type="Gene3D" id="3.30.200.20">
    <property type="entry name" value="Phosphorylase Kinase, domain 1"/>
    <property type="match status" value="1"/>
</dbReference>
<evidence type="ECO:0000256" key="2">
    <source>
        <dbReference type="ARBA" id="ARBA00022741"/>
    </source>
</evidence>
<name>Q097L1_STIAD</name>
<evidence type="ECO:0000256" key="4">
    <source>
        <dbReference type="ARBA" id="ARBA00022840"/>
    </source>
</evidence>
<organism evidence="8 10">
    <name type="scientific">Stigmatella aurantiaca (strain DW4/3-1)</name>
    <dbReference type="NCBI Taxonomy" id="378806"/>
    <lineage>
        <taxon>Bacteria</taxon>
        <taxon>Pseudomonadati</taxon>
        <taxon>Myxococcota</taxon>
        <taxon>Myxococcia</taxon>
        <taxon>Myxococcales</taxon>
        <taxon>Cystobacterineae</taxon>
        <taxon>Archangiaceae</taxon>
        <taxon>Stigmatella</taxon>
    </lineage>
</organism>
<reference evidence="8 10" key="1">
    <citation type="submission" date="2006-04" db="EMBL/GenBank/DDBJ databases">
        <authorList>
            <person name="Nierman W.C."/>
        </authorList>
    </citation>
    <scope>NUCLEOTIDE SEQUENCE [LARGE SCALE GENOMIC DNA]</scope>
    <source>
        <strain evidence="8 10">DW4/3-1</strain>
    </source>
</reference>
<dbReference type="OrthoDB" id="9801841at2"/>
<dbReference type="PROSITE" id="PS50011">
    <property type="entry name" value="PROTEIN_KINASE_DOM"/>
    <property type="match status" value="1"/>
</dbReference>
<sequence length="511" mass="56007">MGRGMPMNRTLPGMEPDPASLPIGTKVGPWRVTGWRGRGTSGTVYRVEREGEEGAYALKMALHVGDERFEREASLLTRIRSAYVPVLHGQGLWQHRRGVFPYLVMQWVEGVPLYEWTASQQASSRQALRVLARVAHALGDTHEAGGVHRDVKGDNVLVQGREGHPYLMDYGAGDYRGAATLTWQVLPPGTPAYRSPEAWAFQELFWRHPTARYEASACDDLFALGITAYRMVTGEYPPPTEPEGEGAEVWGQEGPGPRPPSALNPRVSPELDALVLQLCAVSAMERFKGSAREAAQALEEAAQRAGPGADRALGVKASGVPEWAKRSEGNAWEVHRASPSPAMEERGRWETARPPEASGRRRWPPALDGVWAGSLAVMVAGLFLGPMVSGWLSRRWEPEDSERVWVEWDGESRDGGVTAMGDSAATVPVAFAAPVEVTRMRPGLGLPIPEMPFPGQRKPPCYRSGEAEIRGGCWYELARVRSPCKEDAYDWKGACYVPSFPAHRTPTSGQP</sequence>
<dbReference type="CDD" id="cd14014">
    <property type="entry name" value="STKc_PknB_like"/>
    <property type="match status" value="1"/>
</dbReference>
<evidence type="ECO:0000313" key="7">
    <source>
        <dbReference type="EMBL" id="ADO75746.1"/>
    </source>
</evidence>
<dbReference type="SUPFAM" id="SSF56112">
    <property type="entry name" value="Protein kinase-like (PK-like)"/>
    <property type="match status" value="1"/>
</dbReference>
<dbReference type="EMBL" id="CP002271">
    <property type="protein sequence ID" value="ADO75746.1"/>
    <property type="molecule type" value="Genomic_DNA"/>
</dbReference>
<dbReference type="EMBL" id="AAMD01000024">
    <property type="protein sequence ID" value="EAU67953.1"/>
    <property type="molecule type" value="Genomic_DNA"/>
</dbReference>
<keyword evidence="3 8" id="KW-0418">Kinase</keyword>
<dbReference type="Proteomes" id="UP000001351">
    <property type="component" value="Chromosome"/>
</dbReference>
<dbReference type="SMART" id="SM00220">
    <property type="entry name" value="S_TKc"/>
    <property type="match status" value="1"/>
</dbReference>
<dbReference type="PANTHER" id="PTHR43289">
    <property type="entry name" value="MITOGEN-ACTIVATED PROTEIN KINASE KINASE KINASE 20-RELATED"/>
    <property type="match status" value="1"/>
</dbReference>
<evidence type="ECO:0000256" key="3">
    <source>
        <dbReference type="ARBA" id="ARBA00022777"/>
    </source>
</evidence>
<accession>Q097L1</accession>
<evidence type="ECO:0000256" key="5">
    <source>
        <dbReference type="SAM" id="MobiDB-lite"/>
    </source>
</evidence>
<feature type="domain" description="Protein kinase" evidence="6">
    <location>
        <begin position="30"/>
        <end position="298"/>
    </location>
</feature>
<dbReference type="InterPro" id="IPR011009">
    <property type="entry name" value="Kinase-like_dom_sf"/>
</dbReference>
<dbReference type="PANTHER" id="PTHR43289:SF6">
    <property type="entry name" value="SERINE_THREONINE-PROTEIN KINASE NEKL-3"/>
    <property type="match status" value="1"/>
</dbReference>
<feature type="region of interest" description="Disordered" evidence="5">
    <location>
        <begin position="335"/>
        <end position="361"/>
    </location>
</feature>
<keyword evidence="9" id="KW-1185">Reference proteome</keyword>
<dbReference type="HOGENOM" id="CLU_028595_1_0_7"/>
<evidence type="ECO:0000313" key="10">
    <source>
        <dbReference type="Proteomes" id="UP000032702"/>
    </source>
</evidence>
<dbReference type="Gene3D" id="1.10.510.10">
    <property type="entry name" value="Transferase(Phosphotransferase) domain 1"/>
    <property type="match status" value="1"/>
</dbReference>
<feature type="region of interest" description="Disordered" evidence="5">
    <location>
        <begin position="1"/>
        <end position="23"/>
    </location>
</feature>
<dbReference type="GO" id="GO:0005524">
    <property type="term" value="F:ATP binding"/>
    <property type="evidence" value="ECO:0007669"/>
    <property type="project" value="UniProtKB-KW"/>
</dbReference>
<dbReference type="AlphaFoldDB" id="Q097L1"/>
<keyword evidence="1" id="KW-0808">Transferase</keyword>
<dbReference type="KEGG" id="sur:STAUR_7991"/>
<feature type="region of interest" description="Disordered" evidence="5">
    <location>
        <begin position="236"/>
        <end position="261"/>
    </location>
</feature>
<dbReference type="InterPro" id="IPR000719">
    <property type="entry name" value="Prot_kinase_dom"/>
</dbReference>
<dbReference type="STRING" id="378806.STAUR_7991"/>